<dbReference type="EMBL" id="PKUN01000022">
    <property type="protein sequence ID" value="PLX60968.1"/>
    <property type="molecule type" value="Genomic_DNA"/>
</dbReference>
<dbReference type="InterPro" id="IPR034122">
    <property type="entry name" value="Retropepsin-like_bacterial"/>
</dbReference>
<dbReference type="GO" id="GO:0006508">
    <property type="term" value="P:proteolysis"/>
    <property type="evidence" value="ECO:0007669"/>
    <property type="project" value="UniProtKB-KW"/>
</dbReference>
<proteinExistence type="predicted"/>
<keyword evidence="1" id="KW-0378">Hydrolase</keyword>
<dbReference type="PROSITE" id="PS00141">
    <property type="entry name" value="ASP_PROTEASE"/>
    <property type="match status" value="1"/>
</dbReference>
<sequence>MTRLPSKRHFAILLLFPGCLLWSASVLAVEKVRVMALFADKAMLQIDGKQRLLRAGQKSPEGVLLVSADANGAVIEVNGKRDSYSLGSQVGGHFAQRHMAEVKIWADNRGSYNTMGSINGRMVDMLVDTGATTIAMSEVEAKRLGIPYRIRGETTGVRTASGFAKAYAITLDQVQVGELALQQVEAVVVEGNSPHRVLLGMSFLSRVKMEHKGTLMVLQSKF</sequence>
<dbReference type="InterPro" id="IPR001969">
    <property type="entry name" value="Aspartic_peptidase_AS"/>
</dbReference>
<dbReference type="STRING" id="1111735.GCA_000428045_00076"/>
<dbReference type="CDD" id="cd05483">
    <property type="entry name" value="retropepsin_like_bacteria"/>
    <property type="match status" value="1"/>
</dbReference>
<dbReference type="AlphaFoldDB" id="A0A2N6CUV0"/>
<dbReference type="Proteomes" id="UP000235015">
    <property type="component" value="Unassembled WGS sequence"/>
</dbReference>
<dbReference type="NCBIfam" id="TIGR02281">
    <property type="entry name" value="clan_AA_DTGA"/>
    <property type="match status" value="1"/>
</dbReference>
<gene>
    <name evidence="1" type="ORF">C0630_12945</name>
</gene>
<dbReference type="InterPro" id="IPR021109">
    <property type="entry name" value="Peptidase_aspartic_dom_sf"/>
</dbReference>
<evidence type="ECO:0000313" key="2">
    <source>
        <dbReference type="Proteomes" id="UP000235015"/>
    </source>
</evidence>
<keyword evidence="1" id="KW-0645">Protease</keyword>
<protein>
    <submittedName>
        <fullName evidence="1">TIGR02281 family clan AA aspartic protease</fullName>
    </submittedName>
</protein>
<evidence type="ECO:0000313" key="1">
    <source>
        <dbReference type="EMBL" id="PLX60968.1"/>
    </source>
</evidence>
<dbReference type="GO" id="GO:0004190">
    <property type="term" value="F:aspartic-type endopeptidase activity"/>
    <property type="evidence" value="ECO:0007669"/>
    <property type="project" value="InterPro"/>
</dbReference>
<reference evidence="1 2" key="1">
    <citation type="submission" date="2017-11" db="EMBL/GenBank/DDBJ databases">
        <title>Genome-resolved metagenomics identifies genetic mobility, metabolic interactions, and unexpected diversity in perchlorate-reducing communities.</title>
        <authorList>
            <person name="Barnum T.P."/>
            <person name="Figueroa I.A."/>
            <person name="Carlstrom C.I."/>
            <person name="Lucas L.N."/>
            <person name="Engelbrektson A.L."/>
            <person name="Coates J.D."/>
        </authorList>
    </citation>
    <scope>NUCLEOTIDE SEQUENCE [LARGE SCALE GENOMIC DNA]</scope>
    <source>
        <strain evidence="1">BM301</strain>
    </source>
</reference>
<dbReference type="RefSeq" id="WP_273439904.1">
    <property type="nucleotide sequence ID" value="NZ_PKUN01000022.1"/>
</dbReference>
<dbReference type="SUPFAM" id="SSF50630">
    <property type="entry name" value="Acid proteases"/>
    <property type="match status" value="1"/>
</dbReference>
<accession>A0A2N6CUV0</accession>
<dbReference type="InterPro" id="IPR011969">
    <property type="entry name" value="Clan_AA_Asp_peptidase_C"/>
</dbReference>
<comment type="caution">
    <text evidence="1">The sequence shown here is derived from an EMBL/GenBank/DDBJ whole genome shotgun (WGS) entry which is preliminary data.</text>
</comment>
<name>A0A2N6CUV0_9GAMM</name>
<dbReference type="Gene3D" id="2.40.70.10">
    <property type="entry name" value="Acid Proteases"/>
    <property type="match status" value="1"/>
</dbReference>
<dbReference type="Pfam" id="PF13975">
    <property type="entry name" value="gag-asp_proteas"/>
    <property type="match status" value="1"/>
</dbReference>
<organism evidence="1 2">
    <name type="scientific">Sedimenticola selenatireducens</name>
    <dbReference type="NCBI Taxonomy" id="191960"/>
    <lineage>
        <taxon>Bacteria</taxon>
        <taxon>Pseudomonadati</taxon>
        <taxon>Pseudomonadota</taxon>
        <taxon>Gammaproteobacteria</taxon>
        <taxon>Chromatiales</taxon>
        <taxon>Sedimenticolaceae</taxon>
        <taxon>Sedimenticola</taxon>
    </lineage>
</organism>